<keyword evidence="1" id="KW-0808">Transferase</keyword>
<dbReference type="GO" id="GO:0032259">
    <property type="term" value="P:methylation"/>
    <property type="evidence" value="ECO:0007669"/>
    <property type="project" value="UniProtKB-KW"/>
</dbReference>
<sequence length="277" mass="29897">MSALTSVARISLCRTGVGGVLGQLPGASAAYGRWALHRRDVGGVFSGCFDSWHEAIAAIPAGRLAGWDNDAAAAVFRGPLPRQPSVYAAKFWLSQLLRPGDRVLDLGGGAAVTQRLYTALASLPERASWTVVETPAVARVGASLADTGELRDVTFVDTLDAAGPCDMFFSAGAMQYMPDGLDVLVGALAKRPRAIVLNKLPLSRDEDYWTLQNFGPAVCPYRVWRRDDFITRITDQGYALVDAWDVAELSCDIPFHPRLCVPMFSGLTFIRADAATY</sequence>
<comment type="caution">
    <text evidence="1">The sequence shown here is derived from an EMBL/GenBank/DDBJ whole genome shotgun (WGS) entry which is preliminary data.</text>
</comment>
<keyword evidence="1" id="KW-0489">Methyltransferase</keyword>
<evidence type="ECO:0000313" key="1">
    <source>
        <dbReference type="EMBL" id="MFC3640172.1"/>
    </source>
</evidence>
<dbReference type="RefSeq" id="WP_191321062.1">
    <property type="nucleotide sequence ID" value="NZ_BNCG01000039.1"/>
</dbReference>
<dbReference type="GO" id="GO:0008168">
    <property type="term" value="F:methyltransferase activity"/>
    <property type="evidence" value="ECO:0007669"/>
    <property type="project" value="UniProtKB-KW"/>
</dbReference>
<proteinExistence type="predicted"/>
<name>A0ABV7UPW8_9HYPH</name>
<protein>
    <submittedName>
        <fullName evidence="1">Methyltransferase, TIGR04325 family</fullName>
        <ecNumber evidence="1">2.1.1.-</ecNumber>
    </submittedName>
</protein>
<dbReference type="Proteomes" id="UP001595704">
    <property type="component" value="Unassembled WGS sequence"/>
</dbReference>
<dbReference type="NCBIfam" id="TIGR04325">
    <property type="entry name" value="MTase_LIC12133"/>
    <property type="match status" value="1"/>
</dbReference>
<reference evidence="2" key="1">
    <citation type="journal article" date="2019" name="Int. J. Syst. Evol. Microbiol.">
        <title>The Global Catalogue of Microorganisms (GCM) 10K type strain sequencing project: providing services to taxonomists for standard genome sequencing and annotation.</title>
        <authorList>
            <consortium name="The Broad Institute Genomics Platform"/>
            <consortium name="The Broad Institute Genome Sequencing Center for Infectious Disease"/>
            <person name="Wu L."/>
            <person name="Ma J."/>
        </authorList>
    </citation>
    <scope>NUCLEOTIDE SEQUENCE [LARGE SCALE GENOMIC DNA]</scope>
    <source>
        <strain evidence="2">KCTC 42282</strain>
    </source>
</reference>
<dbReference type="EC" id="2.1.1.-" evidence="1"/>
<evidence type="ECO:0000313" key="2">
    <source>
        <dbReference type="Proteomes" id="UP001595704"/>
    </source>
</evidence>
<organism evidence="1 2">
    <name type="scientific">Camelimonas fluminis</name>
    <dbReference type="NCBI Taxonomy" id="1576911"/>
    <lineage>
        <taxon>Bacteria</taxon>
        <taxon>Pseudomonadati</taxon>
        <taxon>Pseudomonadota</taxon>
        <taxon>Alphaproteobacteria</taxon>
        <taxon>Hyphomicrobiales</taxon>
        <taxon>Chelatococcaceae</taxon>
        <taxon>Camelimonas</taxon>
    </lineage>
</organism>
<dbReference type="EMBL" id="JBHRYC010000124">
    <property type="protein sequence ID" value="MFC3640172.1"/>
    <property type="molecule type" value="Genomic_DNA"/>
</dbReference>
<dbReference type="InterPro" id="IPR027612">
    <property type="entry name" value="Put_MTase_LIC12133"/>
</dbReference>
<dbReference type="InterPro" id="IPR029063">
    <property type="entry name" value="SAM-dependent_MTases_sf"/>
</dbReference>
<gene>
    <name evidence="1" type="ORF">ACFONL_22825</name>
</gene>
<dbReference type="SUPFAM" id="SSF53335">
    <property type="entry name" value="S-adenosyl-L-methionine-dependent methyltransferases"/>
    <property type="match status" value="1"/>
</dbReference>
<keyword evidence="2" id="KW-1185">Reference proteome</keyword>
<accession>A0ABV7UPW8</accession>